<comment type="caution">
    <text evidence="2">The sequence shown here is derived from an EMBL/GenBank/DDBJ whole genome shotgun (WGS) entry which is preliminary data.</text>
</comment>
<name>A0ABT6U491_9GAMM</name>
<evidence type="ECO:0000313" key="3">
    <source>
        <dbReference type="Proteomes" id="UP001156974"/>
    </source>
</evidence>
<evidence type="ECO:0000313" key="2">
    <source>
        <dbReference type="EMBL" id="MDI4670476.1"/>
    </source>
</evidence>
<sequence>MTRLSSYLLIAMMLLTFVGQSVASVAMVCDMPHASMQMEHHANMNAGSDMSDMDCCHEDVMDNSDCACPFNACTAHSLLPLNDLVVKSIKQSEKVTVLGASQLSFHASSLYRPPITAYAG</sequence>
<dbReference type="EMBL" id="JAKUMG010000009">
    <property type="protein sequence ID" value="MDI4670476.1"/>
    <property type="molecule type" value="Genomic_DNA"/>
</dbReference>
<reference evidence="2 3" key="1">
    <citation type="submission" date="2022-02" db="EMBL/GenBank/DDBJ databases">
        <title>Genome analysis of Beneficial Microorganisms for Coral consortium from Pocillopora damicornis.</title>
        <authorList>
            <person name="Rosado P.M."/>
            <person name="Cardoso P.M."/>
            <person name="Rosado J.G."/>
            <person name="Schultz J."/>
            <person name="Rocha U."/>
            <person name="Costa T.K."/>
            <person name="Peixoto R.S."/>
        </authorList>
    </citation>
    <scope>NUCLEOTIDE SEQUENCE [LARGE SCALE GENOMIC DNA]</scope>
    <source>
        <strain evidence="2 3">BMC5</strain>
    </source>
</reference>
<protein>
    <recommendedName>
        <fullName evidence="4">CopL family metal-binding regulatory protein</fullName>
    </recommendedName>
</protein>
<keyword evidence="1" id="KW-0732">Signal</keyword>
<organism evidence="2 3">
    <name type="scientific">Pseudoalteromonas shioyasakiensis</name>
    <dbReference type="NCBI Taxonomy" id="1190813"/>
    <lineage>
        <taxon>Bacteria</taxon>
        <taxon>Pseudomonadati</taxon>
        <taxon>Pseudomonadota</taxon>
        <taxon>Gammaproteobacteria</taxon>
        <taxon>Alteromonadales</taxon>
        <taxon>Pseudoalteromonadaceae</taxon>
        <taxon>Pseudoalteromonas</taxon>
    </lineage>
</organism>
<evidence type="ECO:0008006" key="4">
    <source>
        <dbReference type="Google" id="ProtNLM"/>
    </source>
</evidence>
<dbReference type="RefSeq" id="WP_175083035.1">
    <property type="nucleotide sequence ID" value="NZ_JAKUMG010000009.1"/>
</dbReference>
<feature type="signal peptide" evidence="1">
    <location>
        <begin position="1"/>
        <end position="23"/>
    </location>
</feature>
<gene>
    <name evidence="2" type="ORF">MKZ47_15495</name>
</gene>
<accession>A0ABT6U491</accession>
<dbReference type="Proteomes" id="UP001156974">
    <property type="component" value="Unassembled WGS sequence"/>
</dbReference>
<keyword evidence="3" id="KW-1185">Reference proteome</keyword>
<proteinExistence type="predicted"/>
<feature type="chain" id="PRO_5046902398" description="CopL family metal-binding regulatory protein" evidence="1">
    <location>
        <begin position="24"/>
        <end position="120"/>
    </location>
</feature>
<evidence type="ECO:0000256" key="1">
    <source>
        <dbReference type="SAM" id="SignalP"/>
    </source>
</evidence>